<dbReference type="InterPro" id="IPR023210">
    <property type="entry name" value="NADP_OxRdtase_dom"/>
</dbReference>
<dbReference type="PROSITE" id="PS00062">
    <property type="entry name" value="ALDOKETO_REDUCTASE_2"/>
    <property type="match status" value="1"/>
</dbReference>
<sequence>MAVPLNSGRFFSIPPINGRRIYRVTAVVVAASAEEKVKLGGSELKVTRLGIGAWSWGDNIYWNSLDWDDRKLKATKAAFNASVDHGVTFFDTAEIYGASYTLEKKAKDPGVDVTVATKFAALPWRLGRRSVICVLKDSLARLGLASVDLYQLHWPGIWGNEGYIDGLGDAVELGLVKAVGVSNYSEKRLREAHEKLKKRGIPLASNQVNYSLIYRLPEEHGVKAACDKLGITLIAYSLIGQGVLSGKYTPTNPPIGLRGQIYTPQFLTKLEPLLNRIRDIGQNYNKTSTQVALNWLIAQDNVVPIPGAKNGEQAIELAGALGWRISDEEINELRSLASQIKPRNHEQGHFHFPAFSRFKLGFLQSFCVKAAAAMNYCFPDWNFEGDLPSASHKKSIGHEHDDLVELLWRNGQVVLQSQKARKPSLIQKQSQPLDRTNISSGISSTLIQDDETVSWIHDPLDDDSFDKEFCSEFFSELPQTRFGAFDAAAATTQNSKPPAVLAELPTNTMPPPRYQCSDSIRQTKDLGDLGKMMNFSQVPVALRGDLGSSNGGREAGNLIHGEGKDCSATTVGSSHCGSNQVPNPEPNVSRVSTSGVGNAGLSVDLSNKKMAAQGERGKTETMDPTATSSSGGSGSSMDRSRTIGQSNGGNSNKRKGRDGEESECQSETAELESAEGNKAAPRSGFPRRTRAAEVHNLSERRRRERINEKMKALQELIPHCNKTDKASMLDEAIEYLKSLQLQLQVMWMGNGMAPMMFPGVQHYMSRMAMGMGMAQPSMPSMPSIHNSMQLPRVPVVDQSVSATPTPNQPTICQPQLFNPVNYQNQMSNPALQEQYARLMSFHHMQPSSQPINVFRFCPSTVLQSQTPAATGPPSGPTFGGSIANDIVNGTLG</sequence>
<feature type="compositionally biased region" description="Polar residues" evidence="5">
    <location>
        <begin position="567"/>
        <end position="582"/>
    </location>
</feature>
<reference evidence="7 8" key="1">
    <citation type="journal article" date="2021" name="Hortic Res">
        <title>The domestication of Cucurbita argyrosperma as revealed by the genome of its wild relative.</title>
        <authorList>
            <person name="Barrera-Redondo J."/>
            <person name="Sanchez-de la Vega G."/>
            <person name="Aguirre-Liguori J.A."/>
            <person name="Castellanos-Morales G."/>
            <person name="Gutierrez-Guerrero Y.T."/>
            <person name="Aguirre-Dugua X."/>
            <person name="Aguirre-Planter E."/>
            <person name="Tenaillon M.I."/>
            <person name="Lira-Saade R."/>
            <person name="Eguiarte L.E."/>
        </authorList>
    </citation>
    <scope>NUCLEOTIDE SEQUENCE [LARGE SCALE GENOMIC DNA]</scope>
    <source>
        <strain evidence="7">JBR-2021</strain>
    </source>
</reference>
<evidence type="ECO:0000259" key="6">
    <source>
        <dbReference type="PROSITE" id="PS50888"/>
    </source>
</evidence>
<comment type="caution">
    <text evidence="7">The sequence shown here is derived from an EMBL/GenBank/DDBJ whole genome shotgun (WGS) entry which is preliminary data.</text>
</comment>
<dbReference type="GO" id="GO:0016491">
    <property type="term" value="F:oxidoreductase activity"/>
    <property type="evidence" value="ECO:0007669"/>
    <property type="project" value="InterPro"/>
</dbReference>
<name>A0AAV6N3R2_9ROSI</name>
<comment type="subcellular location">
    <subcellularLocation>
        <location evidence="1">Nucleus</location>
    </subcellularLocation>
</comment>
<evidence type="ECO:0000313" key="7">
    <source>
        <dbReference type="EMBL" id="KAG6591826.1"/>
    </source>
</evidence>
<evidence type="ECO:0000256" key="4">
    <source>
        <dbReference type="ARBA" id="ARBA00023242"/>
    </source>
</evidence>
<dbReference type="GO" id="GO:0003700">
    <property type="term" value="F:DNA-binding transcription factor activity"/>
    <property type="evidence" value="ECO:0007669"/>
    <property type="project" value="InterPro"/>
</dbReference>
<dbReference type="Pfam" id="PF00248">
    <property type="entry name" value="Aldo_ket_red"/>
    <property type="match status" value="1"/>
</dbReference>
<dbReference type="CDD" id="cd11445">
    <property type="entry name" value="bHLH_AtPIF_like"/>
    <property type="match status" value="1"/>
</dbReference>
<dbReference type="GO" id="GO:0046983">
    <property type="term" value="F:protein dimerization activity"/>
    <property type="evidence" value="ECO:0007669"/>
    <property type="project" value="InterPro"/>
</dbReference>
<feature type="region of interest" description="Disordered" evidence="5">
    <location>
        <begin position="864"/>
        <end position="892"/>
    </location>
</feature>
<protein>
    <submittedName>
        <fullName evidence="7">Oxidoreductase, chloroplastic</fullName>
    </submittedName>
</protein>
<dbReference type="EMBL" id="JAGKQH010000009">
    <property type="protein sequence ID" value="KAG6591826.1"/>
    <property type="molecule type" value="Genomic_DNA"/>
</dbReference>
<evidence type="ECO:0000313" key="8">
    <source>
        <dbReference type="Proteomes" id="UP000685013"/>
    </source>
</evidence>
<feature type="compositionally biased region" description="Acidic residues" evidence="5">
    <location>
        <begin position="660"/>
        <end position="673"/>
    </location>
</feature>
<dbReference type="PANTHER" id="PTHR46807:SF7">
    <property type="entry name" value="BHLH DOMAIN-CONTAINING PROTEIN"/>
    <property type="match status" value="1"/>
</dbReference>
<dbReference type="AlphaFoldDB" id="A0AAV6N3R2"/>
<dbReference type="InterPro" id="IPR011598">
    <property type="entry name" value="bHLH_dom"/>
</dbReference>
<dbReference type="Proteomes" id="UP000685013">
    <property type="component" value="Chromosome 9"/>
</dbReference>
<keyword evidence="4" id="KW-0539">Nucleus</keyword>
<keyword evidence="2" id="KW-0805">Transcription regulation</keyword>
<feature type="compositionally biased region" description="Basic and acidic residues" evidence="5">
    <location>
        <begin position="690"/>
        <end position="703"/>
    </location>
</feature>
<evidence type="ECO:0000256" key="2">
    <source>
        <dbReference type="ARBA" id="ARBA00023015"/>
    </source>
</evidence>
<dbReference type="InterPro" id="IPR018170">
    <property type="entry name" value="Aldo/ket_reductase_CS"/>
</dbReference>
<feature type="region of interest" description="Disordered" evidence="5">
    <location>
        <begin position="566"/>
        <end position="703"/>
    </location>
</feature>
<dbReference type="Pfam" id="PF00010">
    <property type="entry name" value="HLH"/>
    <property type="match status" value="1"/>
</dbReference>
<organism evidence="7 8">
    <name type="scientific">Cucurbita argyrosperma subsp. sororia</name>
    <dbReference type="NCBI Taxonomy" id="37648"/>
    <lineage>
        <taxon>Eukaryota</taxon>
        <taxon>Viridiplantae</taxon>
        <taxon>Streptophyta</taxon>
        <taxon>Embryophyta</taxon>
        <taxon>Tracheophyta</taxon>
        <taxon>Spermatophyta</taxon>
        <taxon>Magnoliopsida</taxon>
        <taxon>eudicotyledons</taxon>
        <taxon>Gunneridae</taxon>
        <taxon>Pentapetalae</taxon>
        <taxon>rosids</taxon>
        <taxon>fabids</taxon>
        <taxon>Cucurbitales</taxon>
        <taxon>Cucurbitaceae</taxon>
        <taxon>Cucurbiteae</taxon>
        <taxon>Cucurbita</taxon>
    </lineage>
</organism>
<feature type="non-terminal residue" evidence="7">
    <location>
        <position position="1"/>
    </location>
</feature>
<keyword evidence="8" id="KW-1185">Reference proteome</keyword>
<dbReference type="PANTHER" id="PTHR46807">
    <property type="entry name" value="TRANSCRIPTION FACTOR PIF3"/>
    <property type="match status" value="1"/>
</dbReference>
<dbReference type="GO" id="GO:0010017">
    <property type="term" value="P:red or far-red light signaling pathway"/>
    <property type="evidence" value="ECO:0007669"/>
    <property type="project" value="UniProtKB-ARBA"/>
</dbReference>
<evidence type="ECO:0000256" key="5">
    <source>
        <dbReference type="SAM" id="MobiDB-lite"/>
    </source>
</evidence>
<dbReference type="PROSITE" id="PS50888">
    <property type="entry name" value="BHLH"/>
    <property type="match status" value="1"/>
</dbReference>
<feature type="compositionally biased region" description="Polar residues" evidence="5">
    <location>
        <begin position="642"/>
        <end position="651"/>
    </location>
</feature>
<dbReference type="InterPro" id="IPR047265">
    <property type="entry name" value="PIF1-like_bHLH"/>
</dbReference>
<accession>A0AAV6N3R2</accession>
<dbReference type="FunFam" id="4.10.280.10:FF:000004">
    <property type="entry name" value="Basic helix-loop-helix transcription factor"/>
    <property type="match status" value="1"/>
</dbReference>
<evidence type="ECO:0000256" key="1">
    <source>
        <dbReference type="ARBA" id="ARBA00004123"/>
    </source>
</evidence>
<proteinExistence type="predicted"/>
<feature type="domain" description="BHLH" evidence="6">
    <location>
        <begin position="690"/>
        <end position="739"/>
    </location>
</feature>
<dbReference type="SMART" id="SM00353">
    <property type="entry name" value="HLH"/>
    <property type="match status" value="1"/>
</dbReference>
<keyword evidence="3" id="KW-0804">Transcription</keyword>
<gene>
    <name evidence="7" type="ORF">SDJN03_14172</name>
</gene>
<dbReference type="InterPro" id="IPR044273">
    <property type="entry name" value="PIF3-like"/>
</dbReference>
<dbReference type="CDD" id="cd19093">
    <property type="entry name" value="AKR_AtPLR-like"/>
    <property type="match status" value="1"/>
</dbReference>
<dbReference type="GO" id="GO:0005634">
    <property type="term" value="C:nucleus"/>
    <property type="evidence" value="ECO:0007669"/>
    <property type="project" value="UniProtKB-SubCell"/>
</dbReference>
<evidence type="ECO:0000256" key="3">
    <source>
        <dbReference type="ARBA" id="ARBA00023163"/>
    </source>
</evidence>